<dbReference type="AlphaFoldDB" id="C8PB85"/>
<proteinExistence type="predicted"/>
<comment type="caution">
    <text evidence="1">The sequence shown here is derived from an EMBL/GenBank/DDBJ whole genome shotgun (WGS) entry which is preliminary data.</text>
</comment>
<accession>C8PB85</accession>
<gene>
    <name evidence="1" type="ORF">HMPREF0520_0355</name>
</gene>
<protein>
    <submittedName>
        <fullName evidence="1">Uncharacterized protein</fullName>
    </submittedName>
</protein>
<name>C8PB85_9LACO</name>
<dbReference type="EMBL" id="ACLN01000004">
    <property type="protein sequence ID" value="EEW52034.1"/>
    <property type="molecule type" value="Genomic_DNA"/>
</dbReference>
<dbReference type="Proteomes" id="UP000004115">
    <property type="component" value="Unassembled WGS sequence"/>
</dbReference>
<dbReference type="HOGENOM" id="CLU_3235208_0_0_9"/>
<evidence type="ECO:0000313" key="1">
    <source>
        <dbReference type="EMBL" id="EEW52034.1"/>
    </source>
</evidence>
<organism evidence="1 2">
    <name type="scientific">Lactobacillus iners DSM 13335</name>
    <dbReference type="NCBI Taxonomy" id="525328"/>
    <lineage>
        <taxon>Bacteria</taxon>
        <taxon>Bacillati</taxon>
        <taxon>Bacillota</taxon>
        <taxon>Bacilli</taxon>
        <taxon>Lactobacillales</taxon>
        <taxon>Lactobacillaceae</taxon>
        <taxon>Lactobacillus</taxon>
    </lineage>
</organism>
<reference evidence="1 2" key="1">
    <citation type="submission" date="2009-09" db="EMBL/GenBank/DDBJ databases">
        <authorList>
            <person name="Qin X."/>
            <person name="Bachman B."/>
            <person name="Battles P."/>
            <person name="Bell A."/>
            <person name="Bess C."/>
            <person name="Bickham C."/>
            <person name="Chaboub L."/>
            <person name="Chen D."/>
            <person name="Coyle M."/>
            <person name="Deiros D.R."/>
            <person name="Dinh H."/>
            <person name="Forbes L."/>
            <person name="Fowler G."/>
            <person name="Francisco L."/>
            <person name="Fu Q."/>
            <person name="Gubbala S."/>
            <person name="Hale W."/>
            <person name="Han Y."/>
            <person name="Hemphill L."/>
            <person name="Highlander S.K."/>
            <person name="Hirani K."/>
            <person name="Hogues M."/>
            <person name="Jackson L."/>
            <person name="Jakkamsetti A."/>
            <person name="Javaid M."/>
            <person name="Jiang H."/>
            <person name="Korchina V."/>
            <person name="Kovar C."/>
            <person name="Lara F."/>
            <person name="Lee S."/>
            <person name="Mata R."/>
            <person name="Mathew T."/>
            <person name="Moen C."/>
            <person name="Morales K."/>
            <person name="Munidasa M."/>
            <person name="Nazareth L."/>
            <person name="Ngo R."/>
            <person name="Nguyen L."/>
            <person name="Okwuonu G."/>
            <person name="Ongeri F."/>
            <person name="Patil S."/>
            <person name="Petrosino J."/>
            <person name="Pham C."/>
            <person name="Pham P."/>
            <person name="Pu L.-L."/>
            <person name="Puazo M."/>
            <person name="Raj R."/>
            <person name="Reid J."/>
            <person name="Rouhana J."/>
            <person name="Saada N."/>
            <person name="Shang Y."/>
            <person name="Simmons D."/>
            <person name="Thornton R."/>
            <person name="Warren J."/>
            <person name="Weissenberger G."/>
            <person name="Zhang J."/>
            <person name="Zhang L."/>
            <person name="Zhou C."/>
            <person name="Zhu D."/>
            <person name="Muzny D."/>
            <person name="Worley K."/>
            <person name="Gibbs R."/>
        </authorList>
    </citation>
    <scope>NUCLEOTIDE SEQUENCE [LARGE SCALE GENOMIC DNA]</scope>
    <source>
        <strain evidence="1 2">DSM 13335</strain>
    </source>
</reference>
<evidence type="ECO:0000313" key="2">
    <source>
        <dbReference type="Proteomes" id="UP000004115"/>
    </source>
</evidence>
<sequence>MSGEAIEDIFIKLKAKWKYVGISHIIYKNPLMQRKTTDYKKIS</sequence>
<keyword evidence="2" id="KW-1185">Reference proteome</keyword>